<keyword evidence="7" id="KW-0449">Lipoprotein</keyword>
<dbReference type="GO" id="GO:0019706">
    <property type="term" value="F:protein-cysteine S-palmitoyltransferase activity"/>
    <property type="evidence" value="ECO:0007669"/>
    <property type="project" value="UniProtKB-EC"/>
</dbReference>
<evidence type="ECO:0000256" key="9">
    <source>
        <dbReference type="ARBA" id="ARBA00038298"/>
    </source>
</evidence>
<reference evidence="16" key="3">
    <citation type="submission" date="2025-04" db="UniProtKB">
        <authorList>
            <consortium name="RefSeq"/>
        </authorList>
    </citation>
    <scope>IDENTIFICATION</scope>
    <source>
        <strain evidence="16">CBS 781.70</strain>
    </source>
</reference>
<evidence type="ECO:0000256" key="4">
    <source>
        <dbReference type="ARBA" id="ARBA00022989"/>
    </source>
</evidence>
<gene>
    <name evidence="14 16" type="ORF">P152DRAFT_428752</name>
</gene>
<dbReference type="GO" id="GO:0006612">
    <property type="term" value="P:protein targeting to membrane"/>
    <property type="evidence" value="ECO:0007669"/>
    <property type="project" value="TreeGrafter"/>
</dbReference>
<evidence type="ECO:0000256" key="3">
    <source>
        <dbReference type="ARBA" id="ARBA00022692"/>
    </source>
</evidence>
<dbReference type="PROSITE" id="PS50216">
    <property type="entry name" value="DHHC"/>
    <property type="match status" value="1"/>
</dbReference>
<name>A0A6G1GFA4_9PEZI</name>
<keyword evidence="2 11" id="KW-0808">Transferase</keyword>
<comment type="subcellular location">
    <subcellularLocation>
        <location evidence="1">Membrane</location>
        <topology evidence="1">Multi-pass membrane protein</topology>
    </subcellularLocation>
</comment>
<evidence type="ECO:0000256" key="12">
    <source>
        <dbReference type="SAM" id="MobiDB-lite"/>
    </source>
</evidence>
<dbReference type="Proteomes" id="UP000504638">
    <property type="component" value="Unplaced"/>
</dbReference>
<feature type="domain" description="Palmitoyltransferase DHHC" evidence="13">
    <location>
        <begin position="176"/>
        <end position="290"/>
    </location>
</feature>
<feature type="transmembrane region" description="Helical" evidence="11">
    <location>
        <begin position="223"/>
        <end position="243"/>
    </location>
</feature>
<keyword evidence="15" id="KW-1185">Reference proteome</keyword>
<comment type="catalytic activity">
    <reaction evidence="10 11">
        <text>L-cysteinyl-[protein] + hexadecanoyl-CoA = S-hexadecanoyl-L-cysteinyl-[protein] + CoA</text>
        <dbReference type="Rhea" id="RHEA:36683"/>
        <dbReference type="Rhea" id="RHEA-COMP:10131"/>
        <dbReference type="Rhea" id="RHEA-COMP:11032"/>
        <dbReference type="ChEBI" id="CHEBI:29950"/>
        <dbReference type="ChEBI" id="CHEBI:57287"/>
        <dbReference type="ChEBI" id="CHEBI:57379"/>
        <dbReference type="ChEBI" id="CHEBI:74151"/>
        <dbReference type="EC" id="2.3.1.225"/>
    </reaction>
</comment>
<dbReference type="InterPro" id="IPR039859">
    <property type="entry name" value="PFA4/ZDH16/20/ERF2-like"/>
</dbReference>
<dbReference type="Pfam" id="PF01529">
    <property type="entry name" value="DHHC"/>
    <property type="match status" value="1"/>
</dbReference>
<evidence type="ECO:0000256" key="8">
    <source>
        <dbReference type="ARBA" id="ARBA00023315"/>
    </source>
</evidence>
<sequence length="449" mass="50476">MEMDRLATQRSMNKWAARAIPVILFGISGYASYVVVERVCVRFFLRPPPDLGLVSQPPTMIGILVAFFILMVLWIVPYVRIIQVIITDPGLVPRKEAVSLPSANSTNDAKNGSRTASRIQSHDVNRALEGTGHPYAPDGVLDRRAILEGEVPPPPGLEKFYEKNIFVCDYTGLPIWCIECRNWKPDRTHHSSELGRCVRRMDHYCPWVGGIVSETNMKFFVQFLVYAALCTGFIMSLLAYVVSVQRRSLPEIDPHVIVVLAIASLFFFFTAGLGGSTIHLALLNLTTVDNLGRGNHIYFLAVRIDEDAQNFGASPSNANGGQGGSAHYTQVTYPFQRLSIRGQDANNRENVESGAHAFAILRTPSGDNPFYISRLRNMQELMGYTILDWLLPFKYSPLCDHSSPESDFVMGPLVEQLKHDAGLSDRRSRSRHRKKRRRRRRDPNEDSIV</sequence>
<evidence type="ECO:0000256" key="1">
    <source>
        <dbReference type="ARBA" id="ARBA00004141"/>
    </source>
</evidence>
<feature type="transmembrane region" description="Helical" evidence="11">
    <location>
        <begin position="56"/>
        <end position="76"/>
    </location>
</feature>
<feature type="compositionally biased region" description="Basic residues" evidence="12">
    <location>
        <begin position="428"/>
        <end position="441"/>
    </location>
</feature>
<comment type="domain">
    <text evidence="11">The DHHC domain is required for palmitoyltransferase activity.</text>
</comment>
<evidence type="ECO:0000256" key="6">
    <source>
        <dbReference type="ARBA" id="ARBA00023139"/>
    </source>
</evidence>
<comment type="similarity">
    <text evidence="9">Belongs to the DHHC palmitoyltransferase family. PFA5 subfamily.</text>
</comment>
<evidence type="ECO:0000313" key="15">
    <source>
        <dbReference type="Proteomes" id="UP000504638"/>
    </source>
</evidence>
<keyword evidence="5 11" id="KW-0472">Membrane</keyword>
<accession>A0A6G1GFA4</accession>
<protein>
    <recommendedName>
        <fullName evidence="11">Palmitoyltransferase</fullName>
        <ecNumber evidence="11">2.3.1.225</ecNumber>
    </recommendedName>
</protein>
<dbReference type="EMBL" id="ML975150">
    <property type="protein sequence ID" value="KAF1816559.1"/>
    <property type="molecule type" value="Genomic_DNA"/>
</dbReference>
<evidence type="ECO:0000256" key="2">
    <source>
        <dbReference type="ARBA" id="ARBA00022679"/>
    </source>
</evidence>
<evidence type="ECO:0000313" key="14">
    <source>
        <dbReference type="EMBL" id="KAF1816559.1"/>
    </source>
</evidence>
<reference evidence="16" key="2">
    <citation type="submission" date="2020-04" db="EMBL/GenBank/DDBJ databases">
        <authorList>
            <consortium name="NCBI Genome Project"/>
        </authorList>
    </citation>
    <scope>NUCLEOTIDE SEQUENCE</scope>
    <source>
        <strain evidence="16">CBS 781.70</strain>
    </source>
</reference>
<feature type="transmembrane region" description="Helical" evidence="11">
    <location>
        <begin position="255"/>
        <end position="283"/>
    </location>
</feature>
<feature type="region of interest" description="Disordered" evidence="12">
    <location>
        <begin position="419"/>
        <end position="449"/>
    </location>
</feature>
<dbReference type="AlphaFoldDB" id="A0A6G1GFA4"/>
<feature type="transmembrane region" description="Helical" evidence="11">
    <location>
        <begin position="15"/>
        <end position="36"/>
    </location>
</feature>
<keyword evidence="6" id="KW-0564">Palmitate</keyword>
<dbReference type="GO" id="GO:0005794">
    <property type="term" value="C:Golgi apparatus"/>
    <property type="evidence" value="ECO:0007669"/>
    <property type="project" value="TreeGrafter"/>
</dbReference>
<dbReference type="GeneID" id="54417911"/>
<evidence type="ECO:0000256" key="7">
    <source>
        <dbReference type="ARBA" id="ARBA00023288"/>
    </source>
</evidence>
<evidence type="ECO:0000313" key="16">
    <source>
        <dbReference type="RefSeq" id="XP_033538190.1"/>
    </source>
</evidence>
<evidence type="ECO:0000259" key="13">
    <source>
        <dbReference type="Pfam" id="PF01529"/>
    </source>
</evidence>
<keyword evidence="4 11" id="KW-1133">Transmembrane helix</keyword>
<dbReference type="EC" id="2.3.1.225" evidence="11"/>
<dbReference type="GO" id="GO:0016020">
    <property type="term" value="C:membrane"/>
    <property type="evidence" value="ECO:0007669"/>
    <property type="project" value="UniProtKB-SubCell"/>
</dbReference>
<evidence type="ECO:0000256" key="5">
    <source>
        <dbReference type="ARBA" id="ARBA00023136"/>
    </source>
</evidence>
<keyword evidence="3 11" id="KW-0812">Transmembrane</keyword>
<proteinExistence type="inferred from homology"/>
<dbReference type="GO" id="GO:0005783">
    <property type="term" value="C:endoplasmic reticulum"/>
    <property type="evidence" value="ECO:0007669"/>
    <property type="project" value="TreeGrafter"/>
</dbReference>
<evidence type="ECO:0000256" key="11">
    <source>
        <dbReference type="RuleBase" id="RU079119"/>
    </source>
</evidence>
<feature type="compositionally biased region" description="Polar residues" evidence="12">
    <location>
        <begin position="101"/>
        <end position="119"/>
    </location>
</feature>
<dbReference type="RefSeq" id="XP_033538190.1">
    <property type="nucleotide sequence ID" value="XM_033677341.1"/>
</dbReference>
<dbReference type="InterPro" id="IPR001594">
    <property type="entry name" value="Palmitoyltrfase_DHHC"/>
</dbReference>
<evidence type="ECO:0000256" key="10">
    <source>
        <dbReference type="ARBA" id="ARBA00048048"/>
    </source>
</evidence>
<keyword evidence="8 11" id="KW-0012">Acyltransferase</keyword>
<dbReference type="OrthoDB" id="331948at2759"/>
<feature type="region of interest" description="Disordered" evidence="12">
    <location>
        <begin position="101"/>
        <end position="123"/>
    </location>
</feature>
<dbReference type="PANTHER" id="PTHR22883:SF23">
    <property type="entry name" value="PALMITOYLTRANSFERASE ZDHHC6"/>
    <property type="match status" value="1"/>
</dbReference>
<dbReference type="PANTHER" id="PTHR22883">
    <property type="entry name" value="ZINC FINGER DHHC DOMAIN CONTAINING PROTEIN"/>
    <property type="match status" value="1"/>
</dbReference>
<reference evidence="14 16" key="1">
    <citation type="submission" date="2020-01" db="EMBL/GenBank/DDBJ databases">
        <authorList>
            <consortium name="DOE Joint Genome Institute"/>
            <person name="Haridas S."/>
            <person name="Albert R."/>
            <person name="Binder M."/>
            <person name="Bloem J."/>
            <person name="Labutti K."/>
            <person name="Salamov A."/>
            <person name="Andreopoulos B."/>
            <person name="Baker S.E."/>
            <person name="Barry K."/>
            <person name="Bills G."/>
            <person name="Bluhm B.H."/>
            <person name="Cannon C."/>
            <person name="Castanera R."/>
            <person name="Culley D.E."/>
            <person name="Daum C."/>
            <person name="Ezra D."/>
            <person name="Gonzalez J.B."/>
            <person name="Henrissat B."/>
            <person name="Kuo A."/>
            <person name="Liang C."/>
            <person name="Lipzen A."/>
            <person name="Lutzoni F."/>
            <person name="Magnuson J."/>
            <person name="Mondo S."/>
            <person name="Nolan M."/>
            <person name="Ohm R."/>
            <person name="Pangilinan J."/>
            <person name="Park H.-J."/>
            <person name="Ramirez L."/>
            <person name="Alfaro M."/>
            <person name="Sun H."/>
            <person name="Tritt A."/>
            <person name="Yoshinaga Y."/>
            <person name="Zwiers L.-H."/>
            <person name="Turgeon B.G."/>
            <person name="Goodwin S.B."/>
            <person name="Spatafora J.W."/>
            <person name="Crous P.W."/>
            <person name="Grigoriev I.V."/>
        </authorList>
    </citation>
    <scope>NUCLEOTIDE SEQUENCE</scope>
    <source>
        <strain evidence="14 16">CBS 781.70</strain>
    </source>
</reference>
<organism evidence="14">
    <name type="scientific">Eremomyces bilateralis CBS 781.70</name>
    <dbReference type="NCBI Taxonomy" id="1392243"/>
    <lineage>
        <taxon>Eukaryota</taxon>
        <taxon>Fungi</taxon>
        <taxon>Dikarya</taxon>
        <taxon>Ascomycota</taxon>
        <taxon>Pezizomycotina</taxon>
        <taxon>Dothideomycetes</taxon>
        <taxon>Dothideomycetes incertae sedis</taxon>
        <taxon>Eremomycetales</taxon>
        <taxon>Eremomycetaceae</taxon>
        <taxon>Eremomyces</taxon>
    </lineage>
</organism>